<dbReference type="Pfam" id="PF09586">
    <property type="entry name" value="YfhO"/>
    <property type="match status" value="1"/>
</dbReference>
<keyword evidence="1" id="KW-0472">Membrane</keyword>
<dbReference type="InterPro" id="IPR018580">
    <property type="entry name" value="Uncharacterised_YfhO"/>
</dbReference>
<feature type="transmembrane region" description="Helical" evidence="1">
    <location>
        <begin position="254"/>
        <end position="273"/>
    </location>
</feature>
<name>A0A158BZB2_9BURK</name>
<dbReference type="STRING" id="1777141.AWB80_04249"/>
<keyword evidence="1" id="KW-0812">Transmembrane</keyword>
<sequence>MLRTHIDGSAARLNTALLCVGILVLAPVLVRAPLLLGLLIADPTLLYGGIADGLRAGPLGGFPPLPTIDPNIAFTSHALGHRAALDVLSGHIPWWNHFEGVGTPLVGEMQAAALFPLTWLLVLKNGQLYMHIALQIISGLSTWALLRKIGCSRLAAVAAALAFEFNGTNAWLANAVINPIPFLPLTLLGIEMLHERVARAKAGGHALLAIGLAASLYAGFPEVAYLNGLLILVWTLVRTAALPHADRWIFLRRVVIGGIAALAISAPVLVPFFDYLPLANTGGHEGTGFESIHLSPGFLVGILAPYAFGGIFQFPEYEGFWGAVGGYAGCVLVALAVAGATGRTHRGLRIALVVWVFVTIGISYGFPGSSLVVKIVPGLKLAAYFRYLPPSWEFSLCVLAGFALTDLSRETESRAFKIAVVLVALMVIAAIWTTRRHDMSLHGRFALGNAIFVAITLLAMAAFAWRTRTSETRRRAMAALLALEAVVYFAIPTLSNPSRGTVVLDGVYFLQKNLGLQRFVTLGPVQPNYGSYFGIASINHNDLPIPRSWTDYVERHLDSNAPPILFTGGSRQDPAGPSAADQLIANLDAYRRVGVRYVLAPKDALGLPPFASLAHYVDATPDAKLKEVFGDRVMRVFELASPAPYFSAPGCTLVAHTRNDISADCNAASTLTRLELFMQGWRATVDNEATPIGQTSEIFQRVALPAGRSTVHFEFVPPFMNWAWAAFVAGWMLVALNFAGPFTARRARAAP</sequence>
<dbReference type="RefSeq" id="WP_061176655.1">
    <property type="nucleotide sequence ID" value="NZ_FCOE02000014.1"/>
</dbReference>
<keyword evidence="1" id="KW-1133">Transmembrane helix</keyword>
<feature type="transmembrane region" description="Helical" evidence="1">
    <location>
        <begin position="319"/>
        <end position="338"/>
    </location>
</feature>
<feature type="transmembrane region" description="Helical" evidence="1">
    <location>
        <begin position="350"/>
        <end position="367"/>
    </location>
</feature>
<dbReference type="EMBL" id="FCOE02000014">
    <property type="protein sequence ID" value="SAK74617.1"/>
    <property type="molecule type" value="Genomic_DNA"/>
</dbReference>
<feature type="transmembrane region" description="Helical" evidence="1">
    <location>
        <begin position="224"/>
        <end position="242"/>
    </location>
</feature>
<gene>
    <name evidence="2" type="ORF">AWB80_04249</name>
</gene>
<feature type="transmembrane region" description="Helical" evidence="1">
    <location>
        <begin position="12"/>
        <end position="30"/>
    </location>
</feature>
<proteinExistence type="predicted"/>
<feature type="transmembrane region" description="Helical" evidence="1">
    <location>
        <begin position="477"/>
        <end position="495"/>
    </location>
</feature>
<protein>
    <submittedName>
        <fullName evidence="2">Bacterial membrane protein YfhO</fullName>
    </submittedName>
</protein>
<evidence type="ECO:0000256" key="1">
    <source>
        <dbReference type="SAM" id="Phobius"/>
    </source>
</evidence>
<comment type="caution">
    <text evidence="2">The sequence shown here is derived from an EMBL/GenBank/DDBJ whole genome shotgun (WGS) entry which is preliminary data.</text>
</comment>
<dbReference type="PANTHER" id="PTHR38454">
    <property type="entry name" value="INTEGRAL MEMBRANE PROTEIN-RELATED"/>
    <property type="match status" value="1"/>
</dbReference>
<feature type="transmembrane region" description="Helical" evidence="1">
    <location>
        <begin position="416"/>
        <end position="433"/>
    </location>
</feature>
<feature type="transmembrane region" description="Helical" evidence="1">
    <location>
        <begin position="445"/>
        <end position="465"/>
    </location>
</feature>
<dbReference type="Proteomes" id="UP000054911">
    <property type="component" value="Unassembled WGS sequence"/>
</dbReference>
<keyword evidence="3" id="KW-1185">Reference proteome</keyword>
<feature type="transmembrane region" description="Helical" evidence="1">
    <location>
        <begin position="719"/>
        <end position="739"/>
    </location>
</feature>
<dbReference type="OrthoDB" id="9772884at2"/>
<evidence type="ECO:0000313" key="2">
    <source>
        <dbReference type="EMBL" id="SAK74617.1"/>
    </source>
</evidence>
<dbReference type="PANTHER" id="PTHR38454:SF1">
    <property type="entry name" value="INTEGRAL MEMBRANE PROTEIN"/>
    <property type="match status" value="1"/>
</dbReference>
<organism evidence="2 3">
    <name type="scientific">Caballeronia pedi</name>
    <dbReference type="NCBI Taxonomy" id="1777141"/>
    <lineage>
        <taxon>Bacteria</taxon>
        <taxon>Pseudomonadati</taxon>
        <taxon>Pseudomonadota</taxon>
        <taxon>Betaproteobacteria</taxon>
        <taxon>Burkholderiales</taxon>
        <taxon>Burkholderiaceae</taxon>
        <taxon>Caballeronia</taxon>
    </lineage>
</organism>
<accession>A0A158BZB2</accession>
<evidence type="ECO:0000313" key="3">
    <source>
        <dbReference type="Proteomes" id="UP000054911"/>
    </source>
</evidence>
<feature type="transmembrane region" description="Helical" evidence="1">
    <location>
        <begin position="202"/>
        <end position="218"/>
    </location>
</feature>
<dbReference type="AlphaFoldDB" id="A0A158BZB2"/>
<reference evidence="2" key="1">
    <citation type="submission" date="2016-01" db="EMBL/GenBank/DDBJ databases">
        <authorList>
            <person name="Peeters C."/>
        </authorList>
    </citation>
    <scope>NUCLEOTIDE SEQUENCE [LARGE SCALE GENOMIC DNA]</scope>
    <source>
        <strain evidence="2">LMG 29323</strain>
    </source>
</reference>